<organism evidence="1">
    <name type="scientific">marine metagenome</name>
    <dbReference type="NCBI Taxonomy" id="408172"/>
    <lineage>
        <taxon>unclassified sequences</taxon>
        <taxon>metagenomes</taxon>
        <taxon>ecological metagenomes</taxon>
    </lineage>
</organism>
<sequence length="123" mass="13658">MATGATLGSTVYWGMVSGLCYGCCERLSCLSGVIIPIRAKKQIHKGLNFWFWRKFSPARRTGENRGSSSGPARQLQPTYRNPLLDQLSRAQIFSGQALARLTANRPNRRHRTCQLTGAYPCAP</sequence>
<name>A0A382QRQ8_9ZZZZ</name>
<dbReference type="AlphaFoldDB" id="A0A382QRQ8"/>
<reference evidence="1" key="1">
    <citation type="submission" date="2018-05" db="EMBL/GenBank/DDBJ databases">
        <authorList>
            <person name="Lanie J.A."/>
            <person name="Ng W.-L."/>
            <person name="Kazmierczak K.M."/>
            <person name="Andrzejewski T.M."/>
            <person name="Davidsen T.M."/>
            <person name="Wayne K.J."/>
            <person name="Tettelin H."/>
            <person name="Glass J.I."/>
            <person name="Rusch D."/>
            <person name="Podicherti R."/>
            <person name="Tsui H.-C.T."/>
            <person name="Winkler M.E."/>
        </authorList>
    </citation>
    <scope>NUCLEOTIDE SEQUENCE</scope>
</reference>
<gene>
    <name evidence="1" type="ORF">METZ01_LOCUS340434</name>
</gene>
<dbReference type="EMBL" id="UINC01116083">
    <property type="protein sequence ID" value="SVC87580.1"/>
    <property type="molecule type" value="Genomic_DNA"/>
</dbReference>
<accession>A0A382QRQ8</accession>
<protein>
    <submittedName>
        <fullName evidence="1">Uncharacterized protein</fullName>
    </submittedName>
</protein>
<proteinExistence type="predicted"/>
<evidence type="ECO:0000313" key="1">
    <source>
        <dbReference type="EMBL" id="SVC87580.1"/>
    </source>
</evidence>